<accession>A0A0C4YKN9</accession>
<evidence type="ECO:0000313" key="2">
    <source>
        <dbReference type="EMBL" id="AJG21176.1"/>
    </source>
</evidence>
<gene>
    <name evidence="2" type="ORF">RR42_m3816</name>
</gene>
<feature type="region of interest" description="Disordered" evidence="1">
    <location>
        <begin position="1"/>
        <end position="28"/>
    </location>
</feature>
<sequence>MRRNEQKTDPDLQTCKQGAGSHAPSGKALPTAIVNARDLAVGLTWIDWSFS</sequence>
<protein>
    <submittedName>
        <fullName evidence="2">Uncharacterized protein</fullName>
    </submittedName>
</protein>
<dbReference type="KEGG" id="cbw:RR42_m3816"/>
<name>A0A0C4YKN9_9BURK</name>
<evidence type="ECO:0000313" key="3">
    <source>
        <dbReference type="Proteomes" id="UP000031843"/>
    </source>
</evidence>
<feature type="compositionally biased region" description="Basic and acidic residues" evidence="1">
    <location>
        <begin position="1"/>
        <end position="10"/>
    </location>
</feature>
<evidence type="ECO:0000256" key="1">
    <source>
        <dbReference type="SAM" id="MobiDB-lite"/>
    </source>
</evidence>
<organism evidence="2 3">
    <name type="scientific">Cupriavidus basilensis</name>
    <dbReference type="NCBI Taxonomy" id="68895"/>
    <lineage>
        <taxon>Bacteria</taxon>
        <taxon>Pseudomonadati</taxon>
        <taxon>Pseudomonadota</taxon>
        <taxon>Betaproteobacteria</taxon>
        <taxon>Burkholderiales</taxon>
        <taxon>Burkholderiaceae</taxon>
        <taxon>Cupriavidus</taxon>
    </lineage>
</organism>
<dbReference type="Proteomes" id="UP000031843">
    <property type="component" value="Chromosome main"/>
</dbReference>
<keyword evidence="3" id="KW-1185">Reference proteome</keyword>
<dbReference type="AlphaFoldDB" id="A0A0C4YKN9"/>
<dbReference type="EMBL" id="CP010536">
    <property type="protein sequence ID" value="AJG21176.1"/>
    <property type="molecule type" value="Genomic_DNA"/>
</dbReference>
<proteinExistence type="predicted"/>
<reference evidence="2 3" key="1">
    <citation type="journal article" date="2015" name="Genome Announc.">
        <title>Complete Genome Sequence of Cupriavidus basilensis 4G11, Isolated from the Oak Ridge Field Research Center Site.</title>
        <authorList>
            <person name="Ray J."/>
            <person name="Waters R.J."/>
            <person name="Skerker J.M."/>
            <person name="Kuehl J.V."/>
            <person name="Price M.N."/>
            <person name="Huang J."/>
            <person name="Chakraborty R."/>
            <person name="Arkin A.P."/>
            <person name="Deutschbauer A."/>
        </authorList>
    </citation>
    <scope>NUCLEOTIDE SEQUENCE [LARGE SCALE GENOMIC DNA]</scope>
    <source>
        <strain evidence="2">4G11</strain>
    </source>
</reference>